<name>A0AAV4NBC9_CAEEX</name>
<keyword evidence="2" id="KW-1185">Reference proteome</keyword>
<dbReference type="AlphaFoldDB" id="A0AAV4NBC9"/>
<accession>A0AAV4NBC9</accession>
<gene>
    <name evidence="1" type="ORF">CEXT_225301</name>
</gene>
<sequence length="93" mass="10379">MCRILGKQNSKLREPAWIAFQRTNTATLSTAQKQTKNTFVNILNASLKSDIFDSQKSKAHSLTNYPHSQNCGTAAQYPSVKSLAESVSKDLYR</sequence>
<proteinExistence type="predicted"/>
<evidence type="ECO:0000313" key="1">
    <source>
        <dbReference type="EMBL" id="GIX81788.1"/>
    </source>
</evidence>
<evidence type="ECO:0000313" key="2">
    <source>
        <dbReference type="Proteomes" id="UP001054945"/>
    </source>
</evidence>
<protein>
    <submittedName>
        <fullName evidence="1">Uncharacterized protein</fullName>
    </submittedName>
</protein>
<organism evidence="1 2">
    <name type="scientific">Caerostris extrusa</name>
    <name type="common">Bark spider</name>
    <name type="synonym">Caerostris bankana</name>
    <dbReference type="NCBI Taxonomy" id="172846"/>
    <lineage>
        <taxon>Eukaryota</taxon>
        <taxon>Metazoa</taxon>
        <taxon>Ecdysozoa</taxon>
        <taxon>Arthropoda</taxon>
        <taxon>Chelicerata</taxon>
        <taxon>Arachnida</taxon>
        <taxon>Araneae</taxon>
        <taxon>Araneomorphae</taxon>
        <taxon>Entelegynae</taxon>
        <taxon>Araneoidea</taxon>
        <taxon>Araneidae</taxon>
        <taxon>Caerostris</taxon>
    </lineage>
</organism>
<reference evidence="1 2" key="1">
    <citation type="submission" date="2021-06" db="EMBL/GenBank/DDBJ databases">
        <title>Caerostris extrusa draft genome.</title>
        <authorList>
            <person name="Kono N."/>
            <person name="Arakawa K."/>
        </authorList>
    </citation>
    <scope>NUCLEOTIDE SEQUENCE [LARGE SCALE GENOMIC DNA]</scope>
</reference>
<dbReference type="EMBL" id="BPLR01020714">
    <property type="protein sequence ID" value="GIX81788.1"/>
    <property type="molecule type" value="Genomic_DNA"/>
</dbReference>
<dbReference type="Proteomes" id="UP001054945">
    <property type="component" value="Unassembled WGS sequence"/>
</dbReference>
<comment type="caution">
    <text evidence="1">The sequence shown here is derived from an EMBL/GenBank/DDBJ whole genome shotgun (WGS) entry which is preliminary data.</text>
</comment>